<evidence type="ECO:0000313" key="2">
    <source>
        <dbReference type="EMBL" id="PXX77859.1"/>
    </source>
</evidence>
<dbReference type="GO" id="GO:0000902">
    <property type="term" value="P:cell morphogenesis"/>
    <property type="evidence" value="ECO:0007669"/>
    <property type="project" value="InterPro"/>
</dbReference>
<accession>A0A2V2FIQ2</accession>
<comment type="caution">
    <text evidence="2">The sequence shown here is derived from an EMBL/GenBank/DDBJ whole genome shotgun (WGS) entry which is preliminary data.</text>
</comment>
<organism evidence="2 3">
    <name type="scientific">Dielma fastidiosa</name>
    <dbReference type="NCBI Taxonomy" id="1034346"/>
    <lineage>
        <taxon>Bacteria</taxon>
        <taxon>Bacillati</taxon>
        <taxon>Bacillota</taxon>
        <taxon>Erysipelotrichia</taxon>
        <taxon>Erysipelotrichales</taxon>
        <taxon>Erysipelotrichaceae</taxon>
        <taxon>Dielma</taxon>
    </lineage>
</organism>
<dbReference type="AlphaFoldDB" id="A0A2V2FIQ2"/>
<dbReference type="InterPro" id="IPR016098">
    <property type="entry name" value="CAP/MinC_C"/>
</dbReference>
<dbReference type="SUPFAM" id="SSF63848">
    <property type="entry name" value="Cell-division inhibitor MinC, C-terminal domain"/>
    <property type="match status" value="1"/>
</dbReference>
<name>A0A2V2FIQ2_9FIRM</name>
<keyword evidence="3" id="KW-1185">Reference proteome</keyword>
<reference evidence="2 3" key="1">
    <citation type="submission" date="2018-05" db="EMBL/GenBank/DDBJ databases">
        <title>Genomic Encyclopedia of Type Strains, Phase IV (KMG-IV): sequencing the most valuable type-strain genomes for metagenomic binning, comparative biology and taxonomic classification.</title>
        <authorList>
            <person name="Goeker M."/>
        </authorList>
    </citation>
    <scope>NUCLEOTIDE SEQUENCE [LARGE SCALE GENOMIC DNA]</scope>
    <source>
        <strain evidence="2 3">JC118</strain>
    </source>
</reference>
<reference evidence="1" key="2">
    <citation type="submission" date="2022-03" db="EMBL/GenBank/DDBJ databases">
        <title>First case of bacteraemia caused by Dielma fastidiosa in a patient hospitalised with diverticulitis.</title>
        <authorList>
            <person name="Forman-Ankjaer B."/>
            <person name="Hvid-Jensen F."/>
            <person name="Kobel C.M."/>
            <person name="Greve T."/>
        </authorList>
    </citation>
    <scope>NUCLEOTIDE SEQUENCE</scope>
    <source>
        <strain evidence="1">AUH_DF_2021</strain>
    </source>
</reference>
<evidence type="ECO:0000313" key="1">
    <source>
        <dbReference type="EMBL" id="MDY5168546.1"/>
    </source>
</evidence>
<evidence type="ECO:0000313" key="3">
    <source>
        <dbReference type="Proteomes" id="UP000247612"/>
    </source>
</evidence>
<dbReference type="EMBL" id="QJKH01000009">
    <property type="protein sequence ID" value="PXX77859.1"/>
    <property type="molecule type" value="Genomic_DNA"/>
</dbReference>
<sequence>MAGLTIKALNQQYTCIASIEDFDAFIDECEKKLKLCAAKSDTPFKAFFLFNRELSGEELIRFFDTVWKQHVVVQGIGERNMLSSMKIWDQPLYAGQSYDFEEDTLILGDIPNDTYITAHHNLYVVGELEGCIDLMHEDCECCCSSSNDAKIRIFDSSFQNLTFFTASRLYYKNHQVLISKLKEGFYGN</sequence>
<dbReference type="Proteomes" id="UP000247612">
    <property type="component" value="Unassembled WGS sequence"/>
</dbReference>
<proteinExistence type="predicted"/>
<dbReference type="STRING" id="1034346.GCA_000313565_02774"/>
<dbReference type="EMBL" id="JALDAW010000016">
    <property type="protein sequence ID" value="MDY5168546.1"/>
    <property type="molecule type" value="Genomic_DNA"/>
</dbReference>
<dbReference type="InterPro" id="IPR036145">
    <property type="entry name" value="MinC_C_sf"/>
</dbReference>
<dbReference type="Proteomes" id="UP001276902">
    <property type="component" value="Unassembled WGS sequence"/>
</dbReference>
<gene>
    <name evidence="2" type="ORF">DES51_109113</name>
    <name evidence="1" type="ORF">MQE39_10505</name>
</gene>
<dbReference type="RefSeq" id="WP_022939056.1">
    <property type="nucleotide sequence ID" value="NZ_BAABZA010000010.1"/>
</dbReference>
<protein>
    <submittedName>
        <fullName evidence="2">Uncharacterized protein</fullName>
    </submittedName>
</protein>
<dbReference type="Gene3D" id="2.160.20.70">
    <property type="match status" value="1"/>
</dbReference>
<dbReference type="OrthoDB" id="3035276at2"/>